<feature type="compositionally biased region" description="Basic and acidic residues" evidence="1">
    <location>
        <begin position="53"/>
        <end position="64"/>
    </location>
</feature>
<organism evidence="2 3">
    <name type="scientific">Stephania yunnanensis</name>
    <dbReference type="NCBI Taxonomy" id="152371"/>
    <lineage>
        <taxon>Eukaryota</taxon>
        <taxon>Viridiplantae</taxon>
        <taxon>Streptophyta</taxon>
        <taxon>Embryophyta</taxon>
        <taxon>Tracheophyta</taxon>
        <taxon>Spermatophyta</taxon>
        <taxon>Magnoliopsida</taxon>
        <taxon>Ranunculales</taxon>
        <taxon>Menispermaceae</taxon>
        <taxon>Menispermoideae</taxon>
        <taxon>Cissampelideae</taxon>
        <taxon>Stephania</taxon>
    </lineage>
</organism>
<feature type="compositionally biased region" description="Basic and acidic residues" evidence="1">
    <location>
        <begin position="1"/>
        <end position="12"/>
    </location>
</feature>
<feature type="region of interest" description="Disordered" evidence="1">
    <location>
        <begin position="1"/>
        <end position="20"/>
    </location>
</feature>
<evidence type="ECO:0000313" key="3">
    <source>
        <dbReference type="Proteomes" id="UP001420932"/>
    </source>
</evidence>
<proteinExistence type="predicted"/>
<sequence length="157" mass="17346">MGTEKGGEAVDVEREEDGENLELVMAERRESKAALEEGGGRALRRERRMGAKRGGEAIGAREREEDGENLQVSAGGNEGVGIGGGREAVGVDEVFEHLYGIRVKSRKKSNIEQSSAELVSRNHKRRRHSIPDDVTQGIRAVYNTVSELQGWRHILNR</sequence>
<reference evidence="2 3" key="1">
    <citation type="submission" date="2024-01" db="EMBL/GenBank/DDBJ databases">
        <title>Genome assemblies of Stephania.</title>
        <authorList>
            <person name="Yang L."/>
        </authorList>
    </citation>
    <scope>NUCLEOTIDE SEQUENCE [LARGE SCALE GENOMIC DNA]</scope>
    <source>
        <strain evidence="2">YNDBR</strain>
        <tissue evidence="2">Leaf</tissue>
    </source>
</reference>
<accession>A0AAP0EM79</accession>
<dbReference type="Proteomes" id="UP001420932">
    <property type="component" value="Unassembled WGS sequence"/>
</dbReference>
<keyword evidence="3" id="KW-1185">Reference proteome</keyword>
<feature type="region of interest" description="Disordered" evidence="1">
    <location>
        <begin position="30"/>
        <end position="83"/>
    </location>
</feature>
<comment type="caution">
    <text evidence="2">The sequence shown here is derived from an EMBL/GenBank/DDBJ whole genome shotgun (WGS) entry which is preliminary data.</text>
</comment>
<evidence type="ECO:0000256" key="1">
    <source>
        <dbReference type="SAM" id="MobiDB-lite"/>
    </source>
</evidence>
<name>A0AAP0EM79_9MAGN</name>
<gene>
    <name evidence="2" type="ORF">Syun_028049</name>
</gene>
<evidence type="ECO:0000313" key="2">
    <source>
        <dbReference type="EMBL" id="KAK9093138.1"/>
    </source>
</evidence>
<dbReference type="AlphaFoldDB" id="A0AAP0EM79"/>
<protein>
    <submittedName>
        <fullName evidence="2">Uncharacterized protein</fullName>
    </submittedName>
</protein>
<dbReference type="EMBL" id="JBBNAF010000012">
    <property type="protein sequence ID" value="KAK9093138.1"/>
    <property type="molecule type" value="Genomic_DNA"/>
</dbReference>
<feature type="compositionally biased region" description="Basic and acidic residues" evidence="1">
    <location>
        <begin position="30"/>
        <end position="39"/>
    </location>
</feature>
<feature type="compositionally biased region" description="Basic residues" evidence="1">
    <location>
        <begin position="42"/>
        <end position="51"/>
    </location>
</feature>